<dbReference type="OrthoDB" id="339325at2759"/>
<protein>
    <submittedName>
        <fullName evidence="1">Uncharacterized protein</fullName>
    </submittedName>
</protein>
<reference evidence="1" key="1">
    <citation type="submission" date="2020-11" db="EMBL/GenBank/DDBJ databases">
        <authorList>
            <consortium name="DOE Joint Genome Institute"/>
            <person name="Ahrendt S."/>
            <person name="Riley R."/>
            <person name="Andreopoulos W."/>
            <person name="LaButti K."/>
            <person name="Pangilinan J."/>
            <person name="Ruiz-duenas F.J."/>
            <person name="Barrasa J.M."/>
            <person name="Sanchez-Garcia M."/>
            <person name="Camarero S."/>
            <person name="Miyauchi S."/>
            <person name="Serrano A."/>
            <person name="Linde D."/>
            <person name="Babiker R."/>
            <person name="Drula E."/>
            <person name="Ayuso-Fernandez I."/>
            <person name="Pacheco R."/>
            <person name="Padilla G."/>
            <person name="Ferreira P."/>
            <person name="Barriuso J."/>
            <person name="Kellner H."/>
            <person name="Castanera R."/>
            <person name="Alfaro M."/>
            <person name="Ramirez L."/>
            <person name="Pisabarro A.G."/>
            <person name="Kuo A."/>
            <person name="Tritt A."/>
            <person name="Lipzen A."/>
            <person name="He G."/>
            <person name="Yan M."/>
            <person name="Ng V."/>
            <person name="Cullen D."/>
            <person name="Martin F."/>
            <person name="Rosso M.-N."/>
            <person name="Henrissat B."/>
            <person name="Hibbett D."/>
            <person name="Martinez A.T."/>
            <person name="Grigoriev I.V."/>
        </authorList>
    </citation>
    <scope>NUCLEOTIDE SEQUENCE</scope>
    <source>
        <strain evidence="1">AH 44721</strain>
    </source>
</reference>
<dbReference type="EMBL" id="JADNYJ010000102">
    <property type="protein sequence ID" value="KAF8885391.1"/>
    <property type="molecule type" value="Genomic_DNA"/>
</dbReference>
<dbReference type="Proteomes" id="UP000724874">
    <property type="component" value="Unassembled WGS sequence"/>
</dbReference>
<proteinExistence type="predicted"/>
<name>A0A9P5NED0_GYMJU</name>
<dbReference type="AlphaFoldDB" id="A0A9P5NED0"/>
<sequence length="157" mass="17353">MPQSPLSGVVRLVVSTDGEQYRVVDVSGAPDGNWIRRRILTKLSIPEQLHTQFSIYPSEAGALALGGALSDRRLFSHCRESGDPSGSLKFFVSTSPDRRVPADPGLAEFIKIRNDRQPITTTHYVDLQLLNLKILLYIVYHHATTSLSINDALIPNS</sequence>
<evidence type="ECO:0000313" key="1">
    <source>
        <dbReference type="EMBL" id="KAF8885391.1"/>
    </source>
</evidence>
<keyword evidence="2" id="KW-1185">Reference proteome</keyword>
<gene>
    <name evidence="1" type="ORF">CPB84DRAFT_133662</name>
</gene>
<comment type="caution">
    <text evidence="1">The sequence shown here is derived from an EMBL/GenBank/DDBJ whole genome shotgun (WGS) entry which is preliminary data.</text>
</comment>
<evidence type="ECO:0000313" key="2">
    <source>
        <dbReference type="Proteomes" id="UP000724874"/>
    </source>
</evidence>
<organism evidence="1 2">
    <name type="scientific">Gymnopilus junonius</name>
    <name type="common">Spectacular rustgill mushroom</name>
    <name type="synonym">Gymnopilus spectabilis subsp. junonius</name>
    <dbReference type="NCBI Taxonomy" id="109634"/>
    <lineage>
        <taxon>Eukaryota</taxon>
        <taxon>Fungi</taxon>
        <taxon>Dikarya</taxon>
        <taxon>Basidiomycota</taxon>
        <taxon>Agaricomycotina</taxon>
        <taxon>Agaricomycetes</taxon>
        <taxon>Agaricomycetidae</taxon>
        <taxon>Agaricales</taxon>
        <taxon>Agaricineae</taxon>
        <taxon>Hymenogastraceae</taxon>
        <taxon>Gymnopilus</taxon>
    </lineage>
</organism>
<accession>A0A9P5NED0</accession>